<feature type="region of interest" description="Disordered" evidence="2">
    <location>
        <begin position="830"/>
        <end position="882"/>
    </location>
</feature>
<feature type="region of interest" description="Disordered" evidence="2">
    <location>
        <begin position="950"/>
        <end position="972"/>
    </location>
</feature>
<reference evidence="4" key="1">
    <citation type="submission" date="2022-10" db="EMBL/GenBank/DDBJ databases">
        <title>Tapping the CABI collections for fungal endophytes: first genome assemblies for Collariella, Neodidymelliopsis, Ascochyta clinopodiicola, Didymella pomorum, Didymosphaeria variabile, Neocosmospora piperis and Neocucurbitaria cava.</title>
        <authorList>
            <person name="Hill R."/>
        </authorList>
    </citation>
    <scope>NUCLEOTIDE SEQUENCE</scope>
    <source>
        <strain evidence="4">IMI 355082</strain>
    </source>
</reference>
<proteinExistence type="predicted"/>
<feature type="compositionally biased region" description="Polar residues" evidence="2">
    <location>
        <begin position="830"/>
        <end position="843"/>
    </location>
</feature>
<dbReference type="EMBL" id="JAPEVB010000004">
    <property type="protein sequence ID" value="KAJ4389748.1"/>
    <property type="molecule type" value="Genomic_DNA"/>
</dbReference>
<dbReference type="AlphaFoldDB" id="A0A9W9CV68"/>
<accession>A0A9W9CV68</accession>
<feature type="compositionally biased region" description="Polar residues" evidence="2">
    <location>
        <begin position="863"/>
        <end position="878"/>
    </location>
</feature>
<gene>
    <name evidence="4" type="ORF">N0V93_007220</name>
</gene>
<keyword evidence="1" id="KW-0862">Zinc</keyword>
<keyword evidence="1" id="KW-0479">Metal-binding</keyword>
<evidence type="ECO:0000313" key="4">
    <source>
        <dbReference type="EMBL" id="KAJ4389748.1"/>
    </source>
</evidence>
<dbReference type="SMART" id="SM00355">
    <property type="entry name" value="ZnF_C2H2"/>
    <property type="match status" value="2"/>
</dbReference>
<feature type="domain" description="C2H2-type" evidence="3">
    <location>
        <begin position="94"/>
        <end position="125"/>
    </location>
</feature>
<name>A0A9W9CV68_9PEZI</name>
<feature type="region of interest" description="Disordered" evidence="2">
    <location>
        <begin position="275"/>
        <end position="327"/>
    </location>
</feature>
<comment type="caution">
    <text evidence="4">The sequence shown here is derived from an EMBL/GenBank/DDBJ whole genome shotgun (WGS) entry which is preliminary data.</text>
</comment>
<feature type="compositionally biased region" description="Low complexity" evidence="2">
    <location>
        <begin position="292"/>
        <end position="327"/>
    </location>
</feature>
<organism evidence="4 5">
    <name type="scientific">Gnomoniopsis smithogilvyi</name>
    <dbReference type="NCBI Taxonomy" id="1191159"/>
    <lineage>
        <taxon>Eukaryota</taxon>
        <taxon>Fungi</taxon>
        <taxon>Dikarya</taxon>
        <taxon>Ascomycota</taxon>
        <taxon>Pezizomycotina</taxon>
        <taxon>Sordariomycetes</taxon>
        <taxon>Sordariomycetidae</taxon>
        <taxon>Diaporthales</taxon>
        <taxon>Gnomoniaceae</taxon>
        <taxon>Gnomoniopsis</taxon>
    </lineage>
</organism>
<dbReference type="Gene3D" id="3.30.160.60">
    <property type="entry name" value="Classic Zinc Finger"/>
    <property type="match status" value="1"/>
</dbReference>
<dbReference type="Proteomes" id="UP001140453">
    <property type="component" value="Unassembled WGS sequence"/>
</dbReference>
<evidence type="ECO:0000256" key="2">
    <source>
        <dbReference type="SAM" id="MobiDB-lite"/>
    </source>
</evidence>
<dbReference type="PROSITE" id="PS00028">
    <property type="entry name" value="ZINC_FINGER_C2H2_1"/>
    <property type="match status" value="1"/>
</dbReference>
<keyword evidence="1" id="KW-0863">Zinc-finger</keyword>
<dbReference type="GO" id="GO:0008270">
    <property type="term" value="F:zinc ion binding"/>
    <property type="evidence" value="ECO:0007669"/>
    <property type="project" value="UniProtKB-KW"/>
</dbReference>
<dbReference type="InterPro" id="IPR013087">
    <property type="entry name" value="Znf_C2H2_type"/>
</dbReference>
<feature type="compositionally biased region" description="Low complexity" evidence="2">
    <location>
        <begin position="851"/>
        <end position="862"/>
    </location>
</feature>
<evidence type="ECO:0000313" key="5">
    <source>
        <dbReference type="Proteomes" id="UP001140453"/>
    </source>
</evidence>
<evidence type="ECO:0000256" key="1">
    <source>
        <dbReference type="PROSITE-ProRule" id="PRU00042"/>
    </source>
</evidence>
<feature type="region of interest" description="Disordered" evidence="2">
    <location>
        <begin position="1"/>
        <end position="39"/>
    </location>
</feature>
<sequence>MGWDADLGEALAGPPGPRQYLRAIQTTSPPRSQWSPPSSYTSCSPLDIKAESAASISISCVTREFSQECSYSRFVAWAAVKRNSHHLIRPSQKLQCPLIQCGKSFKDHETMLIHLAKCEHLATREYWCYDHMRIERFDDLKCKRCISHPSRRRRMLLVAKTFFNTLGKKNRKSTDLTPAIEDAMPAPPSYHESEILNLDLPEKPELSSTTEILEIDSTEVIASDPPVPAIDPQELLLPELDCLPMHSSMQWQPTPILSNMSYDFSTAAPAYQSLSAARPSSQVPSPDPPQGQPASRSFPPSARSKNLSPSSSVRSTTSTTSNVSAISTSSSLWSAPSTAWSGMETNLTSPSMDLITPLDYTTGNFLDNVFENCPSGPLEMISELPADIPELHELSSGDFGMQDSLFAFDADLSPAHTPYPTDLAVGEVSNGDKEQESPAVQNLEAELQSKYQSETKYLAAAAWDALSEHILSSHAKIKHLRNSLANQLGMLSPQTVAQKGLNSLRSVLGGRPLTSSLDTLCLVHIIYSFSLATDGDDVTRQSGQFFKQARLYSACFTAEDKAQFREVATAIWQPSGLTDVQLDQLINDPSPGLCQSFSDKSDGKGKGKAISTDFGTASNRDPLISTAQNFLDELERTAVLGPPFEAHASEICTIHEQNEMRRNGPGSPSTANSGRLMTVLNVLVNQFHEVDGLIERLSEVNQSVTNGLLRSTRRFELETLQAGQQCIVTSKYHDSYAPFVRTLCDPIYELDGSSGLLRRQDYYALGISMSEALIKELQAEPLDFDAVSTFGSDNDAPLEFLTPPLTDDLMDIDSEVQPLLGLSIEDLASQPASKNTSTENLPNVTAEDLSRSASNASSGQSATKNLSSSKLPTQSGGEQQAQQQKLEADACCEICGYRPKGDPRWFHGSMAKHRKLQHSTDPPKIYKCNYPGCSSAFKNRPDNLRQHQIEKGHFVDGEAGLSKRPSKRKKIS</sequence>
<keyword evidence="5" id="KW-1185">Reference proteome</keyword>
<protein>
    <recommendedName>
        <fullName evidence="3">C2H2-type domain-containing protein</fullName>
    </recommendedName>
</protein>
<feature type="compositionally biased region" description="Low complexity" evidence="2">
    <location>
        <begin position="28"/>
        <end position="39"/>
    </location>
</feature>
<evidence type="ECO:0000259" key="3">
    <source>
        <dbReference type="PROSITE" id="PS50157"/>
    </source>
</evidence>
<dbReference type="OrthoDB" id="5366163at2759"/>
<dbReference type="PROSITE" id="PS50157">
    <property type="entry name" value="ZINC_FINGER_C2H2_2"/>
    <property type="match status" value="1"/>
</dbReference>